<reference evidence="3" key="1">
    <citation type="submission" date="2023-01" db="EMBL/GenBank/DDBJ databases">
        <title>Key to firefly adult light organ development and bioluminescence: homeobox transcription factors regulate luciferase expression and transportation to peroxisome.</title>
        <authorList>
            <person name="Fu X."/>
        </authorList>
    </citation>
    <scope>NUCLEOTIDE SEQUENCE [LARGE SCALE GENOMIC DNA]</scope>
</reference>
<dbReference type="EMBL" id="JARPUR010000001">
    <property type="protein sequence ID" value="KAK4885017.1"/>
    <property type="molecule type" value="Genomic_DNA"/>
</dbReference>
<proteinExistence type="predicted"/>
<protein>
    <submittedName>
        <fullName evidence="2">Uncharacterized protein</fullName>
    </submittedName>
</protein>
<dbReference type="Proteomes" id="UP001353858">
    <property type="component" value="Unassembled WGS sequence"/>
</dbReference>
<organism evidence="2 3">
    <name type="scientific">Aquatica leii</name>
    <dbReference type="NCBI Taxonomy" id="1421715"/>
    <lineage>
        <taxon>Eukaryota</taxon>
        <taxon>Metazoa</taxon>
        <taxon>Ecdysozoa</taxon>
        <taxon>Arthropoda</taxon>
        <taxon>Hexapoda</taxon>
        <taxon>Insecta</taxon>
        <taxon>Pterygota</taxon>
        <taxon>Neoptera</taxon>
        <taxon>Endopterygota</taxon>
        <taxon>Coleoptera</taxon>
        <taxon>Polyphaga</taxon>
        <taxon>Elateriformia</taxon>
        <taxon>Elateroidea</taxon>
        <taxon>Lampyridae</taxon>
        <taxon>Luciolinae</taxon>
        <taxon>Aquatica</taxon>
    </lineage>
</organism>
<sequence length="97" mass="11183">MTNNADINVEIIKNHNIKKTITQSINLTSSFDDFVNNIRTIQENVNAELTKIVEQEKLEITLQDEDIQGLEDSDEDFPSYTTKRKLASKKSKKKIKK</sequence>
<comment type="caution">
    <text evidence="2">The sequence shown here is derived from an EMBL/GenBank/DDBJ whole genome shotgun (WGS) entry which is preliminary data.</text>
</comment>
<dbReference type="AlphaFoldDB" id="A0AAN7SJI2"/>
<accession>A0AAN7SJI2</accession>
<feature type="compositionally biased region" description="Basic residues" evidence="1">
    <location>
        <begin position="82"/>
        <end position="97"/>
    </location>
</feature>
<evidence type="ECO:0000313" key="2">
    <source>
        <dbReference type="EMBL" id="KAK4885017.1"/>
    </source>
</evidence>
<evidence type="ECO:0000313" key="3">
    <source>
        <dbReference type="Proteomes" id="UP001353858"/>
    </source>
</evidence>
<name>A0AAN7SJI2_9COLE</name>
<keyword evidence="3" id="KW-1185">Reference proteome</keyword>
<evidence type="ECO:0000256" key="1">
    <source>
        <dbReference type="SAM" id="MobiDB-lite"/>
    </source>
</evidence>
<gene>
    <name evidence="2" type="ORF">RN001_001288</name>
</gene>
<feature type="region of interest" description="Disordered" evidence="1">
    <location>
        <begin position="69"/>
        <end position="97"/>
    </location>
</feature>